<name>A0AAW9RBB2_9GAMM</name>
<dbReference type="GO" id="GO:0015288">
    <property type="term" value="F:porin activity"/>
    <property type="evidence" value="ECO:0007669"/>
    <property type="project" value="UniProtKB-KW"/>
</dbReference>
<evidence type="ECO:0000256" key="11">
    <source>
        <dbReference type="SAM" id="MobiDB-lite"/>
    </source>
</evidence>
<reference evidence="14 15" key="1">
    <citation type="journal article" date="2016" name="Antonie Van Leeuwenhoek">
        <title>Denitratimonas tolerans gen. nov., sp. nov., a denitrifying bacterium isolated from a bioreactor for tannery wastewater treatment.</title>
        <authorList>
            <person name="Han S.I."/>
            <person name="Kim J.O."/>
            <person name="Lee Y.R."/>
            <person name="Ekpeghere K.I."/>
            <person name="Koh S.C."/>
            <person name="Whang K.S."/>
        </authorList>
    </citation>
    <scope>NUCLEOTIDE SEQUENCE [LARGE SCALE GENOMIC DNA]</scope>
    <source>
        <strain evidence="14 15">KACC 17565</strain>
    </source>
</reference>
<comment type="subcellular location">
    <subcellularLocation>
        <location evidence="1">Cell outer membrane</location>
        <topology evidence="1">Multi-pass membrane protein</topology>
    </subcellularLocation>
</comment>
<keyword evidence="8 10" id="KW-0472">Membrane</keyword>
<proteinExistence type="predicted"/>
<evidence type="ECO:0000256" key="7">
    <source>
        <dbReference type="ARBA" id="ARBA00023114"/>
    </source>
</evidence>
<evidence type="ECO:0000256" key="8">
    <source>
        <dbReference type="ARBA" id="ARBA00023136"/>
    </source>
</evidence>
<evidence type="ECO:0000256" key="6">
    <source>
        <dbReference type="ARBA" id="ARBA00023065"/>
    </source>
</evidence>
<evidence type="ECO:0000256" key="10">
    <source>
        <dbReference type="PROSITE-ProRule" id="PRU00473"/>
    </source>
</evidence>
<evidence type="ECO:0000259" key="13">
    <source>
        <dbReference type="PROSITE" id="PS51123"/>
    </source>
</evidence>
<dbReference type="SUPFAM" id="SSF103088">
    <property type="entry name" value="OmpA-like"/>
    <property type="match status" value="1"/>
</dbReference>
<dbReference type="CDD" id="cd07185">
    <property type="entry name" value="OmpA_C-like"/>
    <property type="match status" value="1"/>
</dbReference>
<dbReference type="InterPro" id="IPR028974">
    <property type="entry name" value="TSP_type-3_rpt"/>
</dbReference>
<keyword evidence="5 12" id="KW-0732">Signal</keyword>
<evidence type="ECO:0000256" key="3">
    <source>
        <dbReference type="ARBA" id="ARBA00022452"/>
    </source>
</evidence>
<dbReference type="RefSeq" id="WP_337336266.1">
    <property type="nucleotide sequence ID" value="NZ_JBBDHC010000023.1"/>
</dbReference>
<dbReference type="Pfam" id="PF13505">
    <property type="entry name" value="OMP_b-brl"/>
    <property type="match status" value="1"/>
</dbReference>
<dbReference type="PANTHER" id="PTHR30329:SF21">
    <property type="entry name" value="LIPOPROTEIN YIAD-RELATED"/>
    <property type="match status" value="1"/>
</dbReference>
<dbReference type="PANTHER" id="PTHR30329">
    <property type="entry name" value="STATOR ELEMENT OF FLAGELLAR MOTOR COMPLEX"/>
    <property type="match status" value="1"/>
</dbReference>
<evidence type="ECO:0000256" key="12">
    <source>
        <dbReference type="SAM" id="SignalP"/>
    </source>
</evidence>
<dbReference type="GO" id="GO:0046930">
    <property type="term" value="C:pore complex"/>
    <property type="evidence" value="ECO:0007669"/>
    <property type="project" value="UniProtKB-KW"/>
</dbReference>
<dbReference type="InterPro" id="IPR036737">
    <property type="entry name" value="OmpA-like_sf"/>
</dbReference>
<dbReference type="Gene3D" id="3.30.1330.60">
    <property type="entry name" value="OmpA-like domain"/>
    <property type="match status" value="1"/>
</dbReference>
<keyword evidence="6" id="KW-0406">Ion transport</keyword>
<dbReference type="InterPro" id="IPR027385">
    <property type="entry name" value="Beta-barrel_OMP"/>
</dbReference>
<keyword evidence="9" id="KW-0998">Cell outer membrane</keyword>
<comment type="caution">
    <text evidence="14">The sequence shown here is derived from an EMBL/GenBank/DDBJ whole genome shotgun (WGS) entry which is preliminary data.</text>
</comment>
<keyword evidence="3" id="KW-1134">Transmembrane beta strand</keyword>
<dbReference type="GO" id="GO:0009279">
    <property type="term" value="C:cell outer membrane"/>
    <property type="evidence" value="ECO:0007669"/>
    <property type="project" value="UniProtKB-SubCell"/>
</dbReference>
<dbReference type="Proteomes" id="UP001364472">
    <property type="component" value="Unassembled WGS sequence"/>
</dbReference>
<dbReference type="Pfam" id="PF00691">
    <property type="entry name" value="OmpA"/>
    <property type="match status" value="1"/>
</dbReference>
<accession>A0AAW9RBB2</accession>
<dbReference type="InterPro" id="IPR050330">
    <property type="entry name" value="Bact_OuterMem_StrucFunc"/>
</dbReference>
<feature type="compositionally biased region" description="Pro residues" evidence="11">
    <location>
        <begin position="202"/>
        <end position="211"/>
    </location>
</feature>
<dbReference type="EMBL" id="JBBDHC010000023">
    <property type="protein sequence ID" value="MEJ1250563.1"/>
    <property type="molecule type" value="Genomic_DNA"/>
</dbReference>
<sequence length="363" mass="39255">MKKTLLGCALIGALGLAQVATAQDFDDRWYLSGTAGFIQNDSDRKVDDSPIYALGVGKFFTRNFSLDLDLTSSNPTKDGNDLHWSSYGAMLTARSHFRGADRNWWPYVAYGAGVLRHDESFPNQNGGQPIKRKDNNLAAQVGVGLQADYSRIGMRTELLARYDADDQSVNAPREDGFMDYIAQVSMLVKLGQPAAAPMEEVAPPPPPPPQPSCADLDDDGDGVNNCDDRCPDSQPGQTVGPDGCPVAVTIDLRGVNFDFDKATLRPDAVETLKEAAAVLTQYPELRVEVAGHTDLCGADGYNQKLSENRAKAVYDYLTGNGVAASRLVGPIGYGESRPLEATAQTFPACKSETNRRTELNVQN</sequence>
<feature type="region of interest" description="Disordered" evidence="11">
    <location>
        <begin position="195"/>
        <end position="224"/>
    </location>
</feature>
<dbReference type="PRINTS" id="PR01021">
    <property type="entry name" value="OMPADOMAIN"/>
</dbReference>
<dbReference type="InterPro" id="IPR011250">
    <property type="entry name" value="OMP/PagP_B-barrel"/>
</dbReference>
<evidence type="ECO:0000313" key="15">
    <source>
        <dbReference type="Proteomes" id="UP001364472"/>
    </source>
</evidence>
<evidence type="ECO:0000256" key="9">
    <source>
        <dbReference type="ARBA" id="ARBA00023237"/>
    </source>
</evidence>
<keyword evidence="7" id="KW-0626">Porin</keyword>
<dbReference type="SUPFAM" id="SSF56925">
    <property type="entry name" value="OMPA-like"/>
    <property type="match status" value="1"/>
</dbReference>
<keyword evidence="2" id="KW-0813">Transport</keyword>
<evidence type="ECO:0000256" key="5">
    <source>
        <dbReference type="ARBA" id="ARBA00022729"/>
    </source>
</evidence>
<evidence type="ECO:0000313" key="14">
    <source>
        <dbReference type="EMBL" id="MEJ1250563.1"/>
    </source>
</evidence>
<dbReference type="Gene3D" id="2.40.160.20">
    <property type="match status" value="1"/>
</dbReference>
<keyword evidence="4" id="KW-0812">Transmembrane</keyword>
<dbReference type="GO" id="GO:0006811">
    <property type="term" value="P:monoatomic ion transport"/>
    <property type="evidence" value="ECO:0007669"/>
    <property type="project" value="UniProtKB-KW"/>
</dbReference>
<evidence type="ECO:0000256" key="1">
    <source>
        <dbReference type="ARBA" id="ARBA00004571"/>
    </source>
</evidence>
<organism evidence="14 15">
    <name type="scientific">Denitratimonas tolerans</name>
    <dbReference type="NCBI Taxonomy" id="1338420"/>
    <lineage>
        <taxon>Bacteria</taxon>
        <taxon>Pseudomonadati</taxon>
        <taxon>Pseudomonadota</taxon>
        <taxon>Gammaproteobacteria</taxon>
        <taxon>Lysobacterales</taxon>
        <taxon>Lysobacteraceae</taxon>
        <taxon>Denitratimonas</taxon>
    </lineage>
</organism>
<keyword evidence="15" id="KW-1185">Reference proteome</keyword>
<gene>
    <name evidence="14" type="ORF">WB794_12865</name>
</gene>
<evidence type="ECO:0000256" key="2">
    <source>
        <dbReference type="ARBA" id="ARBA00022448"/>
    </source>
</evidence>
<evidence type="ECO:0000256" key="4">
    <source>
        <dbReference type="ARBA" id="ARBA00022692"/>
    </source>
</evidence>
<dbReference type="SUPFAM" id="SSF103647">
    <property type="entry name" value="TSP type-3 repeat"/>
    <property type="match status" value="1"/>
</dbReference>
<dbReference type="PROSITE" id="PS51123">
    <property type="entry name" value="OMPA_2"/>
    <property type="match status" value="1"/>
</dbReference>
<feature type="signal peptide" evidence="12">
    <location>
        <begin position="1"/>
        <end position="22"/>
    </location>
</feature>
<dbReference type="GO" id="GO:0005509">
    <property type="term" value="F:calcium ion binding"/>
    <property type="evidence" value="ECO:0007669"/>
    <property type="project" value="InterPro"/>
</dbReference>
<feature type="chain" id="PRO_5044027121" evidence="12">
    <location>
        <begin position="23"/>
        <end position="363"/>
    </location>
</feature>
<dbReference type="InterPro" id="IPR006665">
    <property type="entry name" value="OmpA-like"/>
</dbReference>
<feature type="domain" description="OmpA-like" evidence="13">
    <location>
        <begin position="246"/>
        <end position="363"/>
    </location>
</feature>
<protein>
    <submittedName>
        <fullName evidence="14">OmpA family protein</fullName>
    </submittedName>
</protein>
<dbReference type="AlphaFoldDB" id="A0AAW9RBB2"/>
<dbReference type="InterPro" id="IPR006664">
    <property type="entry name" value="OMP_bac"/>
</dbReference>